<keyword evidence="5 13" id="KW-0378">Hydrolase</keyword>
<evidence type="ECO:0000256" key="11">
    <source>
        <dbReference type="ARBA" id="ARBA00023242"/>
    </source>
</evidence>
<keyword evidence="8 13" id="KW-0805">Transcription regulation</keyword>
<dbReference type="PANTHER" id="PTHR10190">
    <property type="entry name" value="EYES ABSENT"/>
    <property type="match status" value="1"/>
</dbReference>
<keyword evidence="11" id="KW-0539">Nucleus</keyword>
<feature type="region of interest" description="Disordered" evidence="14">
    <location>
        <begin position="92"/>
        <end position="124"/>
    </location>
</feature>
<keyword evidence="4 13" id="KW-0479">Metal-binding</keyword>
<dbReference type="NCBIfam" id="TIGR01658">
    <property type="entry name" value="EYA-cons_domain"/>
    <property type="match status" value="1"/>
</dbReference>
<proteinExistence type="inferred from homology"/>
<sequence>MAYPGIWANSYGQMYQGAPGNNNNYAQPAQYPPSAQTPGQQAPIQANGQPEYGAQYYAAQGHYPNYHNNYYVSSTQPALTATSGSQVTYQLQEPPQEAMGEIKYTIDDTDRRRGGKKSKKREENGENEIDRVFIWDLDETIIIFHSLLTSSYAQRYGKDTNATLQLGLRMEELIFNLADNHLFFNDLEECDQVHCDDVAADDNGQDLANYNFQTDGFRTANAAGAICLGPGVRGGVDWMRKLAFRYRRIKELYDTFKDNIPELLSSPVGEAWRQLRTEIDQSTDNWCALALKALSVIHNRPGCVNIMVTTTQLVPAIAKCMLYELGPVFNIDNVYSATKIGKESCFERIIQRFGKNVTYVCIGDGREEEIAAKTHNVPFWPISTHNDLMALHQALELEYL</sequence>
<evidence type="ECO:0000256" key="3">
    <source>
        <dbReference type="ARBA" id="ARBA00022473"/>
    </source>
</evidence>
<feature type="compositionally biased region" description="Polar residues" evidence="14">
    <location>
        <begin position="19"/>
        <end position="47"/>
    </location>
</feature>
<gene>
    <name evidence="15" type="ORF">OKIOD_LOCUS16053</name>
</gene>
<keyword evidence="10" id="KW-0804">Transcription</keyword>
<evidence type="ECO:0000256" key="10">
    <source>
        <dbReference type="ARBA" id="ARBA00023163"/>
    </source>
</evidence>
<evidence type="ECO:0000313" key="16">
    <source>
        <dbReference type="Proteomes" id="UP001158576"/>
    </source>
</evidence>
<comment type="catalytic activity">
    <reaction evidence="12 13">
        <text>O-phospho-L-tyrosyl-[protein] + H2O = L-tyrosyl-[protein] + phosphate</text>
        <dbReference type="Rhea" id="RHEA:10684"/>
        <dbReference type="Rhea" id="RHEA-COMP:10136"/>
        <dbReference type="Rhea" id="RHEA-COMP:20101"/>
        <dbReference type="ChEBI" id="CHEBI:15377"/>
        <dbReference type="ChEBI" id="CHEBI:43474"/>
        <dbReference type="ChEBI" id="CHEBI:46858"/>
        <dbReference type="ChEBI" id="CHEBI:61978"/>
        <dbReference type="EC" id="3.1.3.48"/>
    </reaction>
</comment>
<evidence type="ECO:0000256" key="4">
    <source>
        <dbReference type="ARBA" id="ARBA00022723"/>
    </source>
</evidence>
<accession>A0ABN7T5P5</accession>
<keyword evidence="7 13" id="KW-0904">Protein phosphatase</keyword>
<keyword evidence="16" id="KW-1185">Reference proteome</keyword>
<comment type="subcellular location">
    <subcellularLocation>
        <location evidence="1">Nucleus</location>
    </subcellularLocation>
</comment>
<comment type="cofactor">
    <cofactor evidence="13">
        <name>Mg(2+)</name>
        <dbReference type="ChEBI" id="CHEBI:18420"/>
    </cofactor>
    <text evidence="13">Binds 1 Mg(2+) ion per subunit.</text>
</comment>
<name>A0ABN7T5P5_OIKDI</name>
<reference evidence="15 16" key="1">
    <citation type="submission" date="2021-04" db="EMBL/GenBank/DDBJ databases">
        <authorList>
            <person name="Bliznina A."/>
        </authorList>
    </citation>
    <scope>NUCLEOTIDE SEQUENCE [LARGE SCALE GENOMIC DNA]</scope>
</reference>
<dbReference type="SFLD" id="SFLDS00003">
    <property type="entry name" value="Haloacid_Dehalogenase"/>
    <property type="match status" value="1"/>
</dbReference>
<evidence type="ECO:0000256" key="6">
    <source>
        <dbReference type="ARBA" id="ARBA00022842"/>
    </source>
</evidence>
<dbReference type="InterPro" id="IPR006545">
    <property type="entry name" value="EYA_dom"/>
</dbReference>
<dbReference type="EMBL" id="OU015567">
    <property type="protein sequence ID" value="CAG5113153.1"/>
    <property type="molecule type" value="Genomic_DNA"/>
</dbReference>
<dbReference type="Pfam" id="PF00702">
    <property type="entry name" value="Hydrolase"/>
    <property type="match status" value="1"/>
</dbReference>
<evidence type="ECO:0000256" key="12">
    <source>
        <dbReference type="ARBA" id="ARBA00051722"/>
    </source>
</evidence>
<evidence type="ECO:0000256" key="1">
    <source>
        <dbReference type="ARBA" id="ARBA00004123"/>
    </source>
</evidence>
<dbReference type="Gene3D" id="3.40.50.12350">
    <property type="match status" value="1"/>
</dbReference>
<evidence type="ECO:0000256" key="13">
    <source>
        <dbReference type="RuleBase" id="RU362036"/>
    </source>
</evidence>
<protein>
    <recommendedName>
        <fullName evidence="13">Eyes absent homolog</fullName>
        <ecNumber evidence="13">3.1.3.48</ecNumber>
    </recommendedName>
</protein>
<dbReference type="Proteomes" id="UP001158576">
    <property type="component" value="Chromosome 2"/>
</dbReference>
<dbReference type="SFLD" id="SFLDG01129">
    <property type="entry name" value="C1.5:_HAD__Beta-PGM__Phosphata"/>
    <property type="match status" value="1"/>
</dbReference>
<dbReference type="EC" id="3.1.3.48" evidence="13"/>
<comment type="similarity">
    <text evidence="2 13">Belongs to the HAD-like hydrolase superfamily. EYA family.</text>
</comment>
<dbReference type="CDD" id="cd02601">
    <property type="entry name" value="HAD_Eya"/>
    <property type="match status" value="1"/>
</dbReference>
<keyword evidence="3" id="KW-0217">Developmental protein</keyword>
<evidence type="ECO:0000256" key="7">
    <source>
        <dbReference type="ARBA" id="ARBA00022912"/>
    </source>
</evidence>
<evidence type="ECO:0000256" key="5">
    <source>
        <dbReference type="ARBA" id="ARBA00022801"/>
    </source>
</evidence>
<evidence type="ECO:0000256" key="2">
    <source>
        <dbReference type="ARBA" id="ARBA00010501"/>
    </source>
</evidence>
<keyword evidence="6 13" id="KW-0460">Magnesium</keyword>
<feature type="region of interest" description="Disordered" evidence="14">
    <location>
        <begin position="18"/>
        <end position="47"/>
    </location>
</feature>
<dbReference type="PANTHER" id="PTHR10190:SF16">
    <property type="entry name" value="DEVELOPMENTAL PROTEIN EYES ABSENT"/>
    <property type="match status" value="1"/>
</dbReference>
<keyword evidence="9" id="KW-0010">Activator</keyword>
<evidence type="ECO:0000313" key="15">
    <source>
        <dbReference type="EMBL" id="CAG5113153.1"/>
    </source>
</evidence>
<organism evidence="15 16">
    <name type="scientific">Oikopleura dioica</name>
    <name type="common">Tunicate</name>
    <dbReference type="NCBI Taxonomy" id="34765"/>
    <lineage>
        <taxon>Eukaryota</taxon>
        <taxon>Metazoa</taxon>
        <taxon>Chordata</taxon>
        <taxon>Tunicata</taxon>
        <taxon>Appendicularia</taxon>
        <taxon>Copelata</taxon>
        <taxon>Oikopleuridae</taxon>
        <taxon>Oikopleura</taxon>
    </lineage>
</organism>
<evidence type="ECO:0000256" key="9">
    <source>
        <dbReference type="ARBA" id="ARBA00023159"/>
    </source>
</evidence>
<evidence type="ECO:0000256" key="14">
    <source>
        <dbReference type="SAM" id="MobiDB-lite"/>
    </source>
</evidence>
<dbReference type="InterPro" id="IPR028472">
    <property type="entry name" value="EYA"/>
</dbReference>
<evidence type="ECO:0000256" key="8">
    <source>
        <dbReference type="ARBA" id="ARBA00023015"/>
    </source>
</evidence>
<dbReference type="InterPro" id="IPR038102">
    <property type="entry name" value="EYA_dom_sf"/>
</dbReference>
<dbReference type="InterPro" id="IPR042577">
    <property type="entry name" value="EYA_dom_metazoan"/>
</dbReference>